<evidence type="ECO:0000256" key="5">
    <source>
        <dbReference type="ARBA" id="ARBA00023136"/>
    </source>
</evidence>
<evidence type="ECO:0000313" key="8">
    <source>
        <dbReference type="Proteomes" id="UP000029228"/>
    </source>
</evidence>
<dbReference type="PANTHER" id="PTHR30250">
    <property type="entry name" value="PST FAMILY PREDICTED COLANIC ACID TRANSPORTER"/>
    <property type="match status" value="1"/>
</dbReference>
<comment type="subcellular location">
    <subcellularLocation>
        <location evidence="1">Cell membrane</location>
        <topology evidence="1">Multi-pass membrane protein</topology>
    </subcellularLocation>
</comment>
<feature type="transmembrane region" description="Helical" evidence="6">
    <location>
        <begin position="111"/>
        <end position="133"/>
    </location>
</feature>
<evidence type="ECO:0000256" key="4">
    <source>
        <dbReference type="ARBA" id="ARBA00022989"/>
    </source>
</evidence>
<dbReference type="STRING" id="990268.JCM19235_4550"/>
<gene>
    <name evidence="7" type="ORF">JCM19235_4550</name>
</gene>
<keyword evidence="5 6" id="KW-0472">Membrane</keyword>
<evidence type="ECO:0000313" key="7">
    <source>
        <dbReference type="EMBL" id="GAL20350.1"/>
    </source>
</evidence>
<accession>A0A090RY07</accession>
<keyword evidence="4 6" id="KW-1133">Transmembrane helix</keyword>
<evidence type="ECO:0000256" key="6">
    <source>
        <dbReference type="SAM" id="Phobius"/>
    </source>
</evidence>
<dbReference type="OrthoDB" id="9815248at2"/>
<feature type="transmembrane region" description="Helical" evidence="6">
    <location>
        <begin position="84"/>
        <end position="105"/>
    </location>
</feature>
<feature type="transmembrane region" description="Helical" evidence="6">
    <location>
        <begin position="170"/>
        <end position="190"/>
    </location>
</feature>
<organism evidence="7 8">
    <name type="scientific">Vibrio maritimus</name>
    <dbReference type="NCBI Taxonomy" id="990268"/>
    <lineage>
        <taxon>Bacteria</taxon>
        <taxon>Pseudomonadati</taxon>
        <taxon>Pseudomonadota</taxon>
        <taxon>Gammaproteobacteria</taxon>
        <taxon>Vibrionales</taxon>
        <taxon>Vibrionaceae</taxon>
        <taxon>Vibrio</taxon>
    </lineage>
</organism>
<proteinExistence type="predicted"/>
<comment type="caution">
    <text evidence="7">The sequence shown here is derived from an EMBL/GenBank/DDBJ whole genome shotgun (WGS) entry which is preliminary data.</text>
</comment>
<feature type="transmembrane region" description="Helical" evidence="6">
    <location>
        <begin position="321"/>
        <end position="340"/>
    </location>
</feature>
<name>A0A090RY07_9VIBR</name>
<dbReference type="InterPro" id="IPR050833">
    <property type="entry name" value="Poly_Biosynth_Transport"/>
</dbReference>
<keyword evidence="2" id="KW-1003">Cell membrane</keyword>
<feature type="transmembrane region" description="Helical" evidence="6">
    <location>
        <begin position="245"/>
        <end position="268"/>
    </location>
</feature>
<feature type="transmembrane region" description="Helical" evidence="6">
    <location>
        <begin position="289"/>
        <end position="309"/>
    </location>
</feature>
<feature type="transmembrane region" description="Helical" evidence="6">
    <location>
        <begin position="43"/>
        <end position="64"/>
    </location>
</feature>
<protein>
    <submittedName>
        <fullName evidence="7">Polysaccharide biosynthesis protein</fullName>
    </submittedName>
</protein>
<dbReference type="GO" id="GO:0005886">
    <property type="term" value="C:plasma membrane"/>
    <property type="evidence" value="ECO:0007669"/>
    <property type="project" value="UniProtKB-SubCell"/>
</dbReference>
<feature type="transmembrane region" description="Helical" evidence="6">
    <location>
        <begin position="211"/>
        <end position="233"/>
    </location>
</feature>
<evidence type="ECO:0000256" key="1">
    <source>
        <dbReference type="ARBA" id="ARBA00004651"/>
    </source>
</evidence>
<feature type="transmembrane region" description="Helical" evidence="6">
    <location>
        <begin position="9"/>
        <end position="31"/>
    </location>
</feature>
<dbReference type="Pfam" id="PF13440">
    <property type="entry name" value="Polysacc_synt_3"/>
    <property type="match status" value="1"/>
</dbReference>
<feature type="transmembrane region" description="Helical" evidence="6">
    <location>
        <begin position="376"/>
        <end position="395"/>
    </location>
</feature>
<dbReference type="Proteomes" id="UP000029228">
    <property type="component" value="Unassembled WGS sequence"/>
</dbReference>
<sequence>MSSAIQQSLYYAAGLVLMKGVSFIMLPIVAGALSTTDYGELDLWLSILNVGGIILGFGLIEALYKQAGEAKGSAFDTLNSTATIQQLIIAVCALIAAVPIGLVVLSTWTEISYTDFILVALTLIVSCAINMPLTWLRLIDNARLFFLLTSSKAVIQASLTFAFLSYGLGLTGVLLSGLISSLYLATLLLFKQWSAISFTWDAHIAKQMRHYGLPLIFSGSLLFIAAGAERWILAATVGLESLAQYAIAMQFALIVAFLCEPLTLWWFPKRFQILNELNGKAKTVRIAETICHTTIWFAMSIALFAPIIIDNWFPSRYHEASQWIPWLALGIAFKQISHTLTTGCYIEKQPKIVLKINSIMAVAALIGFTLSSLLFGIQGVVIAFVLLYALRVYLFDRASQKRLALNHHYSQLTLHLILVVSFITLNHLSPTFLLAGWLLQTALFSFWLIQNWRPKTKDTCNSIHTDTIAKRL</sequence>
<dbReference type="AlphaFoldDB" id="A0A090RY07"/>
<dbReference type="EMBL" id="BBMR01000005">
    <property type="protein sequence ID" value="GAL20350.1"/>
    <property type="molecule type" value="Genomic_DNA"/>
</dbReference>
<reference evidence="7 8" key="1">
    <citation type="submission" date="2014-09" db="EMBL/GenBank/DDBJ databases">
        <title>Vibrio maritimus JCM 19235. (C45) whole genome shotgun sequence.</title>
        <authorList>
            <person name="Sawabe T."/>
            <person name="Meirelles P."/>
            <person name="Nakanishi M."/>
            <person name="Sayaka M."/>
            <person name="Hattori M."/>
            <person name="Ohkuma M."/>
        </authorList>
    </citation>
    <scope>NUCLEOTIDE SEQUENCE [LARGE SCALE GENOMIC DNA]</scope>
    <source>
        <strain evidence="8">JCM19235</strain>
    </source>
</reference>
<keyword evidence="8" id="KW-1185">Reference proteome</keyword>
<reference evidence="7 8" key="2">
    <citation type="submission" date="2014-09" db="EMBL/GenBank/DDBJ databases">
        <authorList>
            <consortium name="NBRP consortium"/>
            <person name="Sawabe T."/>
            <person name="Meirelles P."/>
            <person name="Nakanishi M."/>
            <person name="Sayaka M."/>
            <person name="Hattori M."/>
            <person name="Ohkuma M."/>
        </authorList>
    </citation>
    <scope>NUCLEOTIDE SEQUENCE [LARGE SCALE GENOMIC DNA]</scope>
    <source>
        <strain evidence="8">JCM19235</strain>
    </source>
</reference>
<keyword evidence="3 6" id="KW-0812">Transmembrane</keyword>
<evidence type="ECO:0000256" key="3">
    <source>
        <dbReference type="ARBA" id="ARBA00022692"/>
    </source>
</evidence>
<evidence type="ECO:0000256" key="2">
    <source>
        <dbReference type="ARBA" id="ARBA00022475"/>
    </source>
</evidence>
<dbReference type="PANTHER" id="PTHR30250:SF11">
    <property type="entry name" value="O-ANTIGEN TRANSPORTER-RELATED"/>
    <property type="match status" value="1"/>
</dbReference>
<feature type="transmembrane region" description="Helical" evidence="6">
    <location>
        <begin position="352"/>
        <end position="370"/>
    </location>
</feature>